<dbReference type="InterPro" id="IPR043154">
    <property type="entry name" value="Sec-1-like_dom1"/>
</dbReference>
<dbReference type="Gene3D" id="3.90.830.10">
    <property type="entry name" value="Syntaxin Binding Protein 1, Chain A, domain 2"/>
    <property type="match status" value="1"/>
</dbReference>
<gene>
    <name evidence="4" type="ORF">INT43_003103</name>
</gene>
<keyword evidence="5" id="KW-1185">Reference proteome</keyword>
<protein>
    <recommendedName>
        <fullName evidence="6">Sec1-like protein</fullName>
    </recommendedName>
</protein>
<sequence length="1161" mass="130004">MLLAAQRRPTLTLQNVKSANAAIPHPSGPPSPTMSTNSIVSSMSWIVDKSPADLMPLLKNAYTALRDKEKDLVLAAEIGKSLLENNMQLKTKYEDLLQQLSLYQNQSTDTAPSDPSVCPTNDAEKLDASSDEIRIIPSKSTRDAIIDVLETKNAELLSRLETSLEEADNLQKNNKKVTRKLETEIASLKEDLNIAAQKIQELEQINKEAAEKQRRTEAEVQNSMSTPSAESYALIGNMFEKVGKLEIENTSLQATKLELEAKLSATFRDLRLLKDQFENFQFTQDDYDALQEAYNRQFDHIAQLNASLEEHRTMLQKLREQGTPIQTPTPSLFGDDILNSTNLTKQSLLSELENEWFKGMSQKTASTKSYSGSSFTRMLDFAQATEDSLLSFYNNTTEYALSTILSGNGITDKSILDEAVAFINRLEEEEEDPADSGSISDFDPADLPSYDLYPDCHNLVESMNDNSLTVAVSSHKQQAAVSGFLETIKSVQPAGRWKIVVVDSRSLKILSSACRMYDILEENVTLVENIEKQRQPYPNLEAIYILTPCVASTSRLVDDFARKGGPMYAAAHVHFTNGLDNSVFEDLTRKLRTSDVSKYIQSLKEMYVDFYIRESAVYSLNNHHQFASLFGKESASSNRTSSAGKLENNLDEIAKQASSIPKFAVSSPILSVCATVGENPLIRYHRPLDVQGTINRNIPWHLAKLVQQELDNFCKLNPEFPPSRDPPLPRGTLIILDRTIDHLSPFLNEFTYQAMMTDLLNVEENASGLKYSYEYVQEDGLTANKEIVLDEQDTVYTSIRHLHIANTTERLIESFNEFVAQNKGGSSSKVRSLNDMKEMMANLPQFQEMKSKYSAHMTIAAACMAEFNNQKLETIGMIQQNLACGETPEGESIKNIADDMLPILDDPYVSQYDKTRLLMLWMASFEGQVDDDQKQNMLAHARLDQEYKEAIDNLSLLGVQLSKSANKQGEKSKKSKKKRENTQDVPFDLSRYVPVVKRVCEAHIKENIDQSLFPLIRVAEPENKNQDTKVGLKHVPQLRVYHTKWHKKTGGTNAGPKPPSGPPLILFVAGGITYSEIRSAYELAETYDREVYIGSTHIITPKGFIDDLKILQLPPTPAKDTVPAYNDASTTKAAAKLPPRMSSSQATAAPRASSKFNMKKW</sequence>
<dbReference type="GO" id="GO:0016192">
    <property type="term" value="P:vesicle-mediated transport"/>
    <property type="evidence" value="ECO:0007669"/>
    <property type="project" value="InterPro"/>
</dbReference>
<reference evidence="4" key="1">
    <citation type="submission" date="2020-12" db="EMBL/GenBank/DDBJ databases">
        <title>Metabolic potential, ecology and presence of endohyphal bacteria is reflected in genomic diversity of Mucoromycotina.</title>
        <authorList>
            <person name="Muszewska A."/>
            <person name="Okrasinska A."/>
            <person name="Steczkiewicz K."/>
            <person name="Drgas O."/>
            <person name="Orlowska M."/>
            <person name="Perlinska-Lenart U."/>
            <person name="Aleksandrzak-Piekarczyk T."/>
            <person name="Szatraj K."/>
            <person name="Zielenkiewicz U."/>
            <person name="Pilsyk S."/>
            <person name="Malc E."/>
            <person name="Mieczkowski P."/>
            <person name="Kruszewska J.S."/>
            <person name="Biernat P."/>
            <person name="Pawlowska J."/>
        </authorList>
    </citation>
    <scope>NUCLEOTIDE SEQUENCE</scope>
    <source>
        <strain evidence="4">WA0000067209</strain>
    </source>
</reference>
<dbReference type="InterPro" id="IPR036045">
    <property type="entry name" value="Sec1-like_sf"/>
</dbReference>
<comment type="similarity">
    <text evidence="1">Belongs to the STXBP/unc-18/SEC1 family.</text>
</comment>
<feature type="region of interest" description="Disordered" evidence="3">
    <location>
        <begin position="1132"/>
        <end position="1161"/>
    </location>
</feature>
<feature type="coiled-coil region" evidence="2">
    <location>
        <begin position="79"/>
        <end position="106"/>
    </location>
</feature>
<dbReference type="Pfam" id="PF00995">
    <property type="entry name" value="Sec1"/>
    <property type="match status" value="1"/>
</dbReference>
<evidence type="ECO:0000256" key="1">
    <source>
        <dbReference type="ARBA" id="ARBA00009884"/>
    </source>
</evidence>
<evidence type="ECO:0008006" key="6">
    <source>
        <dbReference type="Google" id="ProtNLM"/>
    </source>
</evidence>
<dbReference type="OrthoDB" id="2228at2759"/>
<feature type="coiled-coil region" evidence="2">
    <location>
        <begin position="146"/>
        <end position="262"/>
    </location>
</feature>
<dbReference type="InterPro" id="IPR043127">
    <property type="entry name" value="Sec-1-like_dom3a"/>
</dbReference>
<evidence type="ECO:0000256" key="3">
    <source>
        <dbReference type="SAM" id="MobiDB-lite"/>
    </source>
</evidence>
<comment type="caution">
    <text evidence="4">The sequence shown here is derived from an EMBL/GenBank/DDBJ whole genome shotgun (WGS) entry which is preliminary data.</text>
</comment>
<evidence type="ECO:0000313" key="4">
    <source>
        <dbReference type="EMBL" id="KAG2177856.1"/>
    </source>
</evidence>
<dbReference type="AlphaFoldDB" id="A0A8H7PRD7"/>
<dbReference type="EMBL" id="JAEPQZ010000008">
    <property type="protein sequence ID" value="KAG2177856.1"/>
    <property type="molecule type" value="Genomic_DNA"/>
</dbReference>
<dbReference type="Gene3D" id="3.40.50.1910">
    <property type="match status" value="1"/>
</dbReference>
<evidence type="ECO:0000313" key="5">
    <source>
        <dbReference type="Proteomes" id="UP000654370"/>
    </source>
</evidence>
<dbReference type="Proteomes" id="UP000654370">
    <property type="component" value="Unassembled WGS sequence"/>
</dbReference>
<organism evidence="4 5">
    <name type="scientific">Mortierella isabellina</name>
    <name type="common">Filamentous fungus</name>
    <name type="synonym">Umbelopsis isabellina</name>
    <dbReference type="NCBI Taxonomy" id="91625"/>
    <lineage>
        <taxon>Eukaryota</taxon>
        <taxon>Fungi</taxon>
        <taxon>Fungi incertae sedis</taxon>
        <taxon>Mucoromycota</taxon>
        <taxon>Mucoromycotina</taxon>
        <taxon>Umbelopsidomycetes</taxon>
        <taxon>Umbelopsidales</taxon>
        <taxon>Umbelopsidaceae</taxon>
        <taxon>Umbelopsis</taxon>
    </lineage>
</organism>
<name>A0A8H7PRD7_MORIS</name>
<dbReference type="Gene3D" id="3.40.50.2060">
    <property type="match status" value="1"/>
</dbReference>
<dbReference type="PANTHER" id="PTHR11679">
    <property type="entry name" value="VESICLE PROTEIN SORTING-ASSOCIATED"/>
    <property type="match status" value="1"/>
</dbReference>
<dbReference type="InterPro" id="IPR001619">
    <property type="entry name" value="Sec1-like"/>
</dbReference>
<feature type="region of interest" description="Disordered" evidence="3">
    <location>
        <begin position="963"/>
        <end position="983"/>
    </location>
</feature>
<evidence type="ECO:0000256" key="2">
    <source>
        <dbReference type="SAM" id="Coils"/>
    </source>
</evidence>
<accession>A0A8H7PRD7</accession>
<dbReference type="Gene3D" id="1.25.40.60">
    <property type="match status" value="1"/>
</dbReference>
<dbReference type="SUPFAM" id="SSF56815">
    <property type="entry name" value="Sec1/munc18-like (SM) proteins"/>
    <property type="match status" value="1"/>
</dbReference>
<dbReference type="InterPro" id="IPR027482">
    <property type="entry name" value="Sec1-like_dom2"/>
</dbReference>
<proteinExistence type="inferred from homology"/>
<keyword evidence="2" id="KW-0175">Coiled coil</keyword>